<proteinExistence type="predicted"/>
<name>A0A9P6KCY8_9FUNG</name>
<feature type="compositionally biased region" description="Low complexity" evidence="1">
    <location>
        <begin position="353"/>
        <end position="365"/>
    </location>
</feature>
<evidence type="ECO:0000256" key="1">
    <source>
        <dbReference type="SAM" id="MobiDB-lite"/>
    </source>
</evidence>
<dbReference type="EMBL" id="JAABOA010002132">
    <property type="protein sequence ID" value="KAF9580328.1"/>
    <property type="molecule type" value="Genomic_DNA"/>
</dbReference>
<dbReference type="PRINTS" id="PR01217">
    <property type="entry name" value="PRICHEXTENSN"/>
</dbReference>
<evidence type="ECO:0000313" key="3">
    <source>
        <dbReference type="Proteomes" id="UP000780801"/>
    </source>
</evidence>
<evidence type="ECO:0000313" key="2">
    <source>
        <dbReference type="EMBL" id="KAF9580328.1"/>
    </source>
</evidence>
<dbReference type="Proteomes" id="UP000780801">
    <property type="component" value="Unassembled WGS sequence"/>
</dbReference>
<protein>
    <submittedName>
        <fullName evidence="2">Uncharacterized protein</fullName>
    </submittedName>
</protein>
<feature type="compositionally biased region" description="Pro residues" evidence="1">
    <location>
        <begin position="341"/>
        <end position="352"/>
    </location>
</feature>
<accession>A0A9P6KCY8</accession>
<reference evidence="2" key="1">
    <citation type="journal article" date="2020" name="Fungal Divers.">
        <title>Resolving the Mortierellaceae phylogeny through synthesis of multi-gene phylogenetics and phylogenomics.</title>
        <authorList>
            <person name="Vandepol N."/>
            <person name="Liber J."/>
            <person name="Desiro A."/>
            <person name="Na H."/>
            <person name="Kennedy M."/>
            <person name="Barry K."/>
            <person name="Grigoriev I.V."/>
            <person name="Miller A.N."/>
            <person name="O'Donnell K."/>
            <person name="Stajich J.E."/>
            <person name="Bonito G."/>
        </authorList>
    </citation>
    <scope>NUCLEOTIDE SEQUENCE</scope>
    <source>
        <strain evidence="2">KOD1015</strain>
    </source>
</reference>
<feature type="compositionally biased region" description="Basic and acidic residues" evidence="1">
    <location>
        <begin position="281"/>
        <end position="298"/>
    </location>
</feature>
<dbReference type="AlphaFoldDB" id="A0A9P6KCY8"/>
<feature type="compositionally biased region" description="Basic and acidic residues" evidence="1">
    <location>
        <begin position="37"/>
        <end position="51"/>
    </location>
</feature>
<feature type="compositionally biased region" description="Low complexity" evidence="1">
    <location>
        <begin position="168"/>
        <end position="179"/>
    </location>
</feature>
<feature type="compositionally biased region" description="Low complexity" evidence="1">
    <location>
        <begin position="267"/>
        <end position="278"/>
    </location>
</feature>
<feature type="compositionally biased region" description="Pro residues" evidence="1">
    <location>
        <begin position="369"/>
        <end position="383"/>
    </location>
</feature>
<feature type="compositionally biased region" description="Gly residues" evidence="1">
    <location>
        <begin position="13"/>
        <end position="24"/>
    </location>
</feature>
<gene>
    <name evidence="2" type="ORF">BGW38_003069</name>
</gene>
<feature type="compositionally biased region" description="Basic and acidic residues" evidence="1">
    <location>
        <begin position="314"/>
        <end position="335"/>
    </location>
</feature>
<feature type="compositionally biased region" description="Basic and acidic residues" evidence="1">
    <location>
        <begin position="434"/>
        <end position="451"/>
    </location>
</feature>
<sequence>MTLDSDESARAAAGGGGPGSGSGLGLRKTKSWNLQSRDQDVHRRLEYEAQDAHQSGSMEYGPQHSYPQLRTFFAPIEKREPPALNHSPQQHHRYPQHQPPQQQQQQQQQRQHPAHDYPPSHYQSSGPGYGYQGHPSHPEAGLKGAPGSQHGDPRNMPRYSREPEGGDVDWSASGAAAGGDEAESRRKRTRVYDRDSAGYYQQDPNLLERDPRPPAGYPGGQGPGQGSHGSMPSGRSPLPMSPSLRAKAPLQPLAPQPAPLQHPRDASGGPPHGGSTPSDMRMARREYDRPEYDYDPGRYRPHGGEPPQDSYGHSWRESAHHERGREMAEGRRVHQDLLGGPAPPPPPPPPSQPSSQPSGHSPYSHTTQPPMPPYTSRPYPPPHHGARQQNSNPNPPPASTTPQQQQQKPHDDRQPADPAAIAPSLSTPTSGYDHPQRYDRDRDYGYDQGPR</sequence>
<feature type="compositionally biased region" description="Gly residues" evidence="1">
    <location>
        <begin position="217"/>
        <end position="227"/>
    </location>
</feature>
<feature type="compositionally biased region" description="Basic and acidic residues" evidence="1">
    <location>
        <begin position="151"/>
        <end position="164"/>
    </location>
</feature>
<organism evidence="2 3">
    <name type="scientific">Lunasporangiospora selenospora</name>
    <dbReference type="NCBI Taxonomy" id="979761"/>
    <lineage>
        <taxon>Eukaryota</taxon>
        <taxon>Fungi</taxon>
        <taxon>Fungi incertae sedis</taxon>
        <taxon>Mucoromycota</taxon>
        <taxon>Mortierellomycotina</taxon>
        <taxon>Mortierellomycetes</taxon>
        <taxon>Mortierellales</taxon>
        <taxon>Mortierellaceae</taxon>
        <taxon>Lunasporangiospora</taxon>
    </lineage>
</organism>
<keyword evidence="3" id="KW-1185">Reference proteome</keyword>
<comment type="caution">
    <text evidence="2">The sequence shown here is derived from an EMBL/GenBank/DDBJ whole genome shotgun (WGS) entry which is preliminary data.</text>
</comment>
<feature type="region of interest" description="Disordered" evidence="1">
    <location>
        <begin position="1"/>
        <end position="451"/>
    </location>
</feature>
<feature type="compositionally biased region" description="Low complexity" evidence="1">
    <location>
        <begin position="99"/>
        <end position="126"/>
    </location>
</feature>